<evidence type="ECO:0000259" key="12">
    <source>
        <dbReference type="PROSITE" id="PS50110"/>
    </source>
</evidence>
<dbReference type="InterPro" id="IPR008207">
    <property type="entry name" value="Sig_transdc_His_kin_Hpt_dom"/>
</dbReference>
<dbReference type="GO" id="GO:0005737">
    <property type="term" value="C:cytoplasm"/>
    <property type="evidence" value="ECO:0007669"/>
    <property type="project" value="InterPro"/>
</dbReference>
<dbReference type="PROSITE" id="PS50851">
    <property type="entry name" value="CHEW"/>
    <property type="match status" value="1"/>
</dbReference>
<evidence type="ECO:0000256" key="6">
    <source>
        <dbReference type="ARBA" id="ARBA00022777"/>
    </source>
</evidence>
<dbReference type="CDD" id="cd00088">
    <property type="entry name" value="HPT"/>
    <property type="match status" value="4"/>
</dbReference>
<evidence type="ECO:0000259" key="11">
    <source>
        <dbReference type="PROSITE" id="PS50109"/>
    </source>
</evidence>
<feature type="modified residue" description="Phosphohistidine" evidence="9">
    <location>
        <position position="716"/>
    </location>
</feature>
<keyword evidence="5 15" id="KW-0808">Transferase</keyword>
<evidence type="ECO:0000259" key="13">
    <source>
        <dbReference type="PROSITE" id="PS50851"/>
    </source>
</evidence>
<evidence type="ECO:0000256" key="7">
    <source>
        <dbReference type="ARBA" id="ARBA00023012"/>
    </source>
</evidence>
<comment type="catalytic activity">
    <reaction evidence="1">
        <text>ATP + protein L-histidine = ADP + protein N-phospho-L-histidine.</text>
        <dbReference type="EC" id="2.7.13.3"/>
    </reaction>
</comment>
<dbReference type="SMART" id="SM00260">
    <property type="entry name" value="CheW"/>
    <property type="match status" value="1"/>
</dbReference>
<evidence type="ECO:0000256" key="3">
    <source>
        <dbReference type="ARBA" id="ARBA00021495"/>
    </source>
</evidence>
<feature type="modified residue" description="Phosphohistidine" evidence="9">
    <location>
        <position position="66"/>
    </location>
</feature>
<dbReference type="SMART" id="SM00387">
    <property type="entry name" value="HATPase_c"/>
    <property type="match status" value="1"/>
</dbReference>
<dbReference type="PANTHER" id="PTHR43395">
    <property type="entry name" value="SENSOR HISTIDINE KINASE CHEA"/>
    <property type="match status" value="1"/>
</dbReference>
<feature type="domain" description="HPt" evidence="14">
    <location>
        <begin position="19"/>
        <end position="123"/>
    </location>
</feature>
<evidence type="ECO:0000256" key="5">
    <source>
        <dbReference type="ARBA" id="ARBA00022679"/>
    </source>
</evidence>
<feature type="domain" description="HPt" evidence="14">
    <location>
        <begin position="669"/>
        <end position="787"/>
    </location>
</feature>
<dbReference type="SMART" id="SM00073">
    <property type="entry name" value="HPT"/>
    <property type="match status" value="4"/>
</dbReference>
<evidence type="ECO:0000256" key="8">
    <source>
        <dbReference type="ARBA" id="ARBA00035100"/>
    </source>
</evidence>
<dbReference type="SUPFAM" id="SSF52172">
    <property type="entry name" value="CheY-like"/>
    <property type="match status" value="1"/>
</dbReference>
<dbReference type="PROSITE" id="PS50110">
    <property type="entry name" value="RESPONSE_REGULATORY"/>
    <property type="match status" value="1"/>
</dbReference>
<dbReference type="SMART" id="SM00448">
    <property type="entry name" value="REC"/>
    <property type="match status" value="1"/>
</dbReference>
<evidence type="ECO:0000259" key="14">
    <source>
        <dbReference type="PROSITE" id="PS50894"/>
    </source>
</evidence>
<organism evidence="15 16">
    <name type="scientific">Acinetobacter stercoris</name>
    <dbReference type="NCBI Taxonomy" id="2126983"/>
    <lineage>
        <taxon>Bacteria</taxon>
        <taxon>Pseudomonadati</taxon>
        <taxon>Pseudomonadota</taxon>
        <taxon>Gammaproteobacteria</taxon>
        <taxon>Moraxellales</taxon>
        <taxon>Moraxellaceae</taxon>
        <taxon>Acinetobacter</taxon>
    </lineage>
</organism>
<dbReference type="Gene3D" id="3.40.50.2300">
    <property type="match status" value="1"/>
</dbReference>
<evidence type="ECO:0000313" key="15">
    <source>
        <dbReference type="EMBL" id="SPL71623.1"/>
    </source>
</evidence>
<evidence type="ECO:0000256" key="1">
    <source>
        <dbReference type="ARBA" id="ARBA00000085"/>
    </source>
</evidence>
<dbReference type="InterPro" id="IPR004358">
    <property type="entry name" value="Sig_transdc_His_kin-like_C"/>
</dbReference>
<dbReference type="Pfam" id="PF01627">
    <property type="entry name" value="Hpt"/>
    <property type="match status" value="4"/>
</dbReference>
<keyword evidence="4 10" id="KW-0597">Phosphoprotein</keyword>
<dbReference type="GO" id="GO:0000155">
    <property type="term" value="F:phosphorelay sensor kinase activity"/>
    <property type="evidence" value="ECO:0007669"/>
    <property type="project" value="InterPro"/>
</dbReference>
<gene>
    <name evidence="15" type="primary">frzE</name>
    <name evidence="15" type="ORF">KPC_2801</name>
</gene>
<dbReference type="InterPro" id="IPR036641">
    <property type="entry name" value="HPT_dom_sf"/>
</dbReference>
<dbReference type="InterPro" id="IPR051315">
    <property type="entry name" value="Bact_Chemotaxis_CheA"/>
</dbReference>
<dbReference type="PRINTS" id="PR00344">
    <property type="entry name" value="BCTRLSENSOR"/>
</dbReference>
<feature type="modified residue" description="Phosphohistidine" evidence="9">
    <location>
        <position position="250"/>
    </location>
</feature>
<dbReference type="Pfam" id="PF01584">
    <property type="entry name" value="CheW"/>
    <property type="match status" value="1"/>
</dbReference>
<dbReference type="InterPro" id="IPR003594">
    <property type="entry name" value="HATPase_dom"/>
</dbReference>
<dbReference type="Pfam" id="PF02518">
    <property type="entry name" value="HATPase_c"/>
    <property type="match status" value="1"/>
</dbReference>
<dbReference type="Gene3D" id="1.20.120.160">
    <property type="entry name" value="HPT domain"/>
    <property type="match status" value="4"/>
</dbReference>
<dbReference type="PROSITE" id="PS50109">
    <property type="entry name" value="HIS_KIN"/>
    <property type="match status" value="1"/>
</dbReference>
<keyword evidence="6" id="KW-0418">Kinase</keyword>
<evidence type="ECO:0000256" key="2">
    <source>
        <dbReference type="ARBA" id="ARBA00012438"/>
    </source>
</evidence>
<dbReference type="Gene3D" id="3.30.565.10">
    <property type="entry name" value="Histidine kinase-like ATPase, C-terminal domain"/>
    <property type="match status" value="1"/>
</dbReference>
<comment type="function">
    <text evidence="8">Involved in the transmission of sensory signals from the chemoreceptors to the flagellar motors. CheA is autophosphorylated; it can transfer its phosphate group to either CheB or CheY.</text>
</comment>
<dbReference type="InterPro" id="IPR036890">
    <property type="entry name" value="HATPase_C_sf"/>
</dbReference>
<dbReference type="InterPro" id="IPR004105">
    <property type="entry name" value="CheA-like_dim"/>
</dbReference>
<dbReference type="EC" id="2.7.13.3" evidence="2"/>
<proteinExistence type="predicted"/>
<dbReference type="InParanoid" id="A0A2U3N1W3"/>
<protein>
    <recommendedName>
        <fullName evidence="3">Chemotaxis protein CheA</fullName>
        <ecNumber evidence="2">2.7.13.3</ecNumber>
    </recommendedName>
</protein>
<feature type="modified residue" description="4-aspartylphosphate" evidence="10">
    <location>
        <position position="1376"/>
    </location>
</feature>
<accession>A0A2U3N1W3</accession>
<keyword evidence="7" id="KW-0902">Two-component regulatory system</keyword>
<reference evidence="16" key="1">
    <citation type="submission" date="2018-03" db="EMBL/GenBank/DDBJ databases">
        <authorList>
            <person name="Blom J."/>
        </authorList>
    </citation>
    <scope>NUCLEOTIDE SEQUENCE [LARGE SCALE GENOMIC DNA]</scope>
    <source>
        <strain evidence="16">KPC-SM-21</strain>
    </source>
</reference>
<feature type="domain" description="Response regulatory" evidence="12">
    <location>
        <begin position="1327"/>
        <end position="1443"/>
    </location>
</feature>
<dbReference type="InterPro" id="IPR001789">
    <property type="entry name" value="Sig_transdc_resp-reg_receiver"/>
</dbReference>
<dbReference type="InterPro" id="IPR036061">
    <property type="entry name" value="CheW-like_dom_sf"/>
</dbReference>
<dbReference type="SUPFAM" id="SSF50341">
    <property type="entry name" value="CheW-like"/>
    <property type="match status" value="1"/>
</dbReference>
<dbReference type="FunFam" id="3.30.565.10:FF:000016">
    <property type="entry name" value="Chemotaxis protein CheA, putative"/>
    <property type="match status" value="1"/>
</dbReference>
<dbReference type="InterPro" id="IPR002545">
    <property type="entry name" value="CheW-lke_dom"/>
</dbReference>
<evidence type="ECO:0000256" key="9">
    <source>
        <dbReference type="PROSITE-ProRule" id="PRU00110"/>
    </source>
</evidence>
<dbReference type="Gene3D" id="2.30.30.40">
    <property type="entry name" value="SH3 Domains"/>
    <property type="match status" value="1"/>
</dbReference>
<feature type="domain" description="HPt" evidence="14">
    <location>
        <begin position="206"/>
        <end position="310"/>
    </location>
</feature>
<dbReference type="EMBL" id="OOGT01000155">
    <property type="protein sequence ID" value="SPL71623.1"/>
    <property type="molecule type" value="Genomic_DNA"/>
</dbReference>
<feature type="domain" description="CheW-like" evidence="13">
    <location>
        <begin position="1164"/>
        <end position="1305"/>
    </location>
</feature>
<dbReference type="PANTHER" id="PTHR43395:SF8">
    <property type="entry name" value="HISTIDINE KINASE"/>
    <property type="match status" value="1"/>
</dbReference>
<name>A0A2U3N1W3_9GAMM</name>
<evidence type="ECO:0000256" key="10">
    <source>
        <dbReference type="PROSITE-ProRule" id="PRU00169"/>
    </source>
</evidence>
<dbReference type="InterPro" id="IPR005467">
    <property type="entry name" value="His_kinase_dom"/>
</dbReference>
<dbReference type="SMART" id="SM01231">
    <property type="entry name" value="H-kinase_dim"/>
    <property type="match status" value="1"/>
</dbReference>
<dbReference type="CDD" id="cd17546">
    <property type="entry name" value="REC_hyHK_CKI1_RcsC-like"/>
    <property type="match status" value="1"/>
</dbReference>
<dbReference type="OrthoDB" id="9803176at2"/>
<feature type="domain" description="HPt" evidence="14">
    <location>
        <begin position="515"/>
        <end position="622"/>
    </location>
</feature>
<dbReference type="GO" id="GO:0006935">
    <property type="term" value="P:chemotaxis"/>
    <property type="evidence" value="ECO:0007669"/>
    <property type="project" value="InterPro"/>
</dbReference>
<dbReference type="Proteomes" id="UP000245974">
    <property type="component" value="Unassembled WGS sequence"/>
</dbReference>
<evidence type="ECO:0000313" key="16">
    <source>
        <dbReference type="Proteomes" id="UP000245974"/>
    </source>
</evidence>
<keyword evidence="16" id="KW-1185">Reference proteome</keyword>
<evidence type="ECO:0000256" key="4">
    <source>
        <dbReference type="ARBA" id="ARBA00022553"/>
    </source>
</evidence>
<feature type="domain" description="Histidine kinase" evidence="11">
    <location>
        <begin position="918"/>
        <end position="1162"/>
    </location>
</feature>
<dbReference type="PROSITE" id="PS50894">
    <property type="entry name" value="HPT"/>
    <property type="match status" value="4"/>
</dbReference>
<sequence length="1447" mass="165932">MKEILKQLVETVYLPEDVYLEQDIEILDIFIEEFHDICEQLRLLLADWSSSPEQEQLTVEIRRFFHTLKGSGRMVGAENLAELAWTVEDTLNKVISQKITLTSDLVRYVQTVFNIYIYKYYPDFYLKRNHSLDIRPLILLGQQLQKQQKLNQDLAVLLELSLTLNHQEASTGLELDNFADDLKPESIHNKGEDVQVTSQKTDKTLSISMDSETFSIFMEEVEEHRQTIQDFLVLETPEFEQYNQLIRALHTLKGSSGMAHIDHIFDASAKIEQVFKIFIHEDIEDCNNEKTLLEHFYSFLNDYIFILKTDASMIRLQKIYDNYIEASNDYDFKNILREDQSNQENIVIELLELNIDDILNVEYECVNKLKYQGKNYIIELLQQVQKIILKSDQKATKGLCDLCRNLEGIHQQLNSLSESLFQKLADHTKFLNFFIESHQLLTQFFDHLAAGQRVCLTQNDIKPINDLIELIAQLNTEQTQLGEMEAPKSFEINYHTDFSRQISTDKAKIYSSEAIQDFDKDVLEIFIEEADELLIKIENAFGQWSTELENVPVLTELMRYLHTLKGGANMLQATNIGLLAHQLETIYEQAIKRQIPINQNLSAILRIAQDDVADRLALLKSEHRDYPAAGLLHALHDVHRYLDQADVQLEAGLQNPLNIFTNDQQENEQQDSHDLLQQMYCEEAQELIQKALRLLKQWFEQRGNHSLLIELQRAVHTIKGGAKQLGLQAVAEVSYQLERTFEQYALYHFNSNANDVLLENVLLWLRNAIQNKVYEQSEQLKLQLQNIEYVDVSAQLPSDIIRKDISHESASLIHFAEHEIEPPSMYGAWEHHVKSGQSQEMIRVSANLVEKMIDLSGENSISRSRVELDLHQLQSTLSEMELTIFRLADQLRRMEGELESQILAKHNDEVTIYQDFDPLEMDQYSSLNQLSKSLAESASDLIDFKTTLVEKIRDTENLLLQQSRIQNEMQDGLMQTRLVPFSRLLPRLQRLVRQISSSLDRPAELIVNNVDGEFDRNILEKLVVPFEHMLRNAIDHGIEDTDIRLALGKPAVGQIHIDVQRLGTDLVVVFSDDGKGIDVQKIKAKAIKEKLIKSYQKLDHSEIMQLIFNSGLSTAKSLTQISGRGVGLDVVQTEIKRLGGQITVESTPEKGTRFIIQVPTAVATSDALMVRVADQQFAIPLLQIDRIVRVSPQVLEEYFHKAQDYILIEGQKYRLRYLSEFVGHQAVPKLSGIGHSLPVLLIKNSLGQTVALLVDQLMGSSHKIVVKSIGQQFAKHIAISGATILANGQVCLILDCHVLARQIQTMPRSIKTTQDTLHDRNIDQRPLIMIVDDSVTVRKVTTRLLERNGFDVVTAKDGVDAVEQLENIKPDLMLLDIEMPRMDGFEVTSHVRHHEIHENLPIIMITSRTGEKHRERAFSLGVSRYMGKPFQESELLNNIAMMLTVKN</sequence>
<dbReference type="SUPFAM" id="SSF47226">
    <property type="entry name" value="Histidine-containing phosphotransfer domain, HPT domain"/>
    <property type="match status" value="4"/>
</dbReference>
<dbReference type="Pfam" id="PF00072">
    <property type="entry name" value="Response_reg"/>
    <property type="match status" value="1"/>
</dbReference>
<feature type="modified residue" description="Phosphohistidine" evidence="9">
    <location>
        <position position="562"/>
    </location>
</feature>
<dbReference type="RefSeq" id="WP_121975040.1">
    <property type="nucleotide sequence ID" value="NZ_OOGT01000155.1"/>
</dbReference>
<dbReference type="SUPFAM" id="SSF55874">
    <property type="entry name" value="ATPase domain of HSP90 chaperone/DNA topoisomerase II/histidine kinase"/>
    <property type="match status" value="1"/>
</dbReference>
<dbReference type="InterPro" id="IPR011006">
    <property type="entry name" value="CheY-like_superfamily"/>
</dbReference>